<feature type="transmembrane region" description="Helical" evidence="1">
    <location>
        <begin position="174"/>
        <end position="194"/>
    </location>
</feature>
<reference evidence="3" key="1">
    <citation type="journal article" date="2019" name="Int. J. Syst. Evol. Microbiol.">
        <title>The Global Catalogue of Microorganisms (GCM) 10K type strain sequencing project: providing services to taxonomists for standard genome sequencing and annotation.</title>
        <authorList>
            <consortium name="The Broad Institute Genomics Platform"/>
            <consortium name="The Broad Institute Genome Sequencing Center for Infectious Disease"/>
            <person name="Wu L."/>
            <person name="Ma J."/>
        </authorList>
    </citation>
    <scope>NUCLEOTIDE SEQUENCE [LARGE SCALE GENOMIC DNA]</scope>
    <source>
        <strain evidence="3">JCM 17924</strain>
    </source>
</reference>
<feature type="transmembrane region" description="Helical" evidence="1">
    <location>
        <begin position="139"/>
        <end position="162"/>
    </location>
</feature>
<dbReference type="Proteomes" id="UP001500454">
    <property type="component" value="Unassembled WGS sequence"/>
</dbReference>
<keyword evidence="1" id="KW-0472">Membrane</keyword>
<proteinExistence type="predicted"/>
<feature type="transmembrane region" description="Helical" evidence="1">
    <location>
        <begin position="91"/>
        <end position="110"/>
    </location>
</feature>
<comment type="caution">
    <text evidence="2">The sequence shown here is derived from an EMBL/GenBank/DDBJ whole genome shotgun (WGS) entry which is preliminary data.</text>
</comment>
<feature type="transmembrane region" description="Helical" evidence="1">
    <location>
        <begin position="285"/>
        <end position="305"/>
    </location>
</feature>
<feature type="transmembrane region" description="Helical" evidence="1">
    <location>
        <begin position="311"/>
        <end position="326"/>
    </location>
</feature>
<keyword evidence="1" id="KW-0812">Transmembrane</keyword>
<feature type="transmembrane region" description="Helical" evidence="1">
    <location>
        <begin position="66"/>
        <end position="85"/>
    </location>
</feature>
<keyword evidence="1" id="KW-1133">Transmembrane helix</keyword>
<evidence type="ECO:0000256" key="1">
    <source>
        <dbReference type="SAM" id="Phobius"/>
    </source>
</evidence>
<dbReference type="EMBL" id="BAABHA010000002">
    <property type="protein sequence ID" value="GAA4379003.1"/>
    <property type="molecule type" value="Genomic_DNA"/>
</dbReference>
<feature type="transmembrane region" description="Helical" evidence="1">
    <location>
        <begin position="333"/>
        <end position="352"/>
    </location>
</feature>
<gene>
    <name evidence="2" type="ORF">GCM10023186_16120</name>
</gene>
<feature type="transmembrane region" description="Helical" evidence="1">
    <location>
        <begin position="358"/>
        <end position="377"/>
    </location>
</feature>
<evidence type="ECO:0000313" key="2">
    <source>
        <dbReference type="EMBL" id="GAA4379003.1"/>
    </source>
</evidence>
<accession>A0ABP8IY86</accession>
<name>A0ABP8IY86_9BACT</name>
<evidence type="ECO:0000313" key="3">
    <source>
        <dbReference type="Proteomes" id="UP001500454"/>
    </source>
</evidence>
<feature type="transmembrane region" description="Helical" evidence="1">
    <location>
        <begin position="251"/>
        <end position="273"/>
    </location>
</feature>
<sequence length="393" mass="44752">MALTFPLGHRSDVGYWTDWASHMHRHGLGSIYQRSDNSYNPLYHYLLWLYGEAAGSLENIRQYRHYLKLLVLPFDVAGALLAASLVPERNRRFGCVLLLLLNLGYVYNTLVWQQIDAIYTFFAFAAVVAALRQRPVISLLAFVLALNTKTQAVIFLPPLLLLWLPLWFRQPITLAKAIGAAALVQLLLLAPFIWGPSGNYLGTIIRNNLQATSFLPTVSQNAFNFWHLLLHRPDINSISDSVEFAGLSYRAWGLLLFCFASFLTLLPLLLLTLRQLRFRVEPPVSYPQMVLLSCGVIPILFAFFNTQMHERYWHAAILFLAAHAFLSRRYTIYVLASVAYLLNLEAILGAFHPLGQDFLVFKPRVVALLFVGVMLLAGKENLRNWRRIFKAIC</sequence>
<protein>
    <recommendedName>
        <fullName evidence="4">DUF2029 domain-containing protein</fullName>
    </recommendedName>
</protein>
<organism evidence="2 3">
    <name type="scientific">Hymenobacter koreensis</name>
    <dbReference type="NCBI Taxonomy" id="1084523"/>
    <lineage>
        <taxon>Bacteria</taxon>
        <taxon>Pseudomonadati</taxon>
        <taxon>Bacteroidota</taxon>
        <taxon>Cytophagia</taxon>
        <taxon>Cytophagales</taxon>
        <taxon>Hymenobacteraceae</taxon>
        <taxon>Hymenobacter</taxon>
    </lineage>
</organism>
<keyword evidence="3" id="KW-1185">Reference proteome</keyword>
<evidence type="ECO:0008006" key="4">
    <source>
        <dbReference type="Google" id="ProtNLM"/>
    </source>
</evidence>